<keyword evidence="6" id="KW-0378">Hydrolase</keyword>
<dbReference type="GO" id="GO:0042575">
    <property type="term" value="C:DNA polymerase complex"/>
    <property type="evidence" value="ECO:0007669"/>
    <property type="project" value="UniProtKB-ARBA"/>
</dbReference>
<dbReference type="InterPro" id="IPR050951">
    <property type="entry name" value="Retrovirus_Pol_polyprotein"/>
</dbReference>
<dbReference type="InterPro" id="IPR012337">
    <property type="entry name" value="RNaseH-like_sf"/>
</dbReference>
<dbReference type="Gene3D" id="3.30.70.270">
    <property type="match status" value="1"/>
</dbReference>
<dbReference type="SUPFAM" id="SSF53098">
    <property type="entry name" value="Ribonuclease H-like"/>
    <property type="match status" value="1"/>
</dbReference>
<dbReference type="FunFam" id="3.10.20.370:FF:000001">
    <property type="entry name" value="Retrovirus-related Pol polyprotein from transposon 17.6-like protein"/>
    <property type="match status" value="1"/>
</dbReference>
<evidence type="ECO:0000259" key="9">
    <source>
        <dbReference type="PROSITE" id="PS50994"/>
    </source>
</evidence>
<dbReference type="GO" id="GO:0003964">
    <property type="term" value="F:RNA-directed DNA polymerase activity"/>
    <property type="evidence" value="ECO:0007669"/>
    <property type="project" value="UniProtKB-KW"/>
</dbReference>
<keyword evidence="4" id="KW-0540">Nuclease</keyword>
<dbReference type="PANTHER" id="PTHR37984:SF5">
    <property type="entry name" value="PROTEIN NYNRIN-LIKE"/>
    <property type="match status" value="1"/>
</dbReference>
<evidence type="ECO:0000256" key="5">
    <source>
        <dbReference type="ARBA" id="ARBA00022759"/>
    </source>
</evidence>
<evidence type="ECO:0000256" key="1">
    <source>
        <dbReference type="ARBA" id="ARBA00012493"/>
    </source>
</evidence>
<sequence length="541" mass="61705">MAAGYHQVRVSPESIKRTAFVTPEGQFEYLAMPFGLRNAVSTYQRCINKALKSLKDTVALAYMDDVLSYSSSVDEGLHRLDTVLQALTEAGFSLKMAKCKFMKTEINYLGYVIRAGEVRPNPGKVRALLEVPYPKTARQEHSEAHRQIVKVLSSEPVLTIFDPDKPVELHIDASSDGYGAVLIQRDQNVPHVVAYFSRRTTEVESRYHSYELESLAVVRAVESFRHYLYGQHFTVYTDCNSLKASKAKTDLSPRVHRWWAFLQAYDFDIIYKEGRHMAHADFLSRNPLPAPSVSGESSIASLDSNTTHFRKSVNFVELHNIWIQVEQKRDQEIQNLISQHEKGELPGTIAHTYDVRDGILYRKVERNKITTWLPIVPRSLVWTLINHVHTEIIHLGHDKTLNKLYEQYWFPQMSKNVQRFIDSCIVCKASKGISGAQQVRLHPIPKVSVPWHTVHIDMTGKLSGKSDRKEYASVIIDAFTKYVLLEYTQSLDSACAVKALKKVVCLFGSPQKIIADRGRCFISTEFKEFCTRVTPHSIRLC</sequence>
<organism evidence="10 11">
    <name type="scientific">Euphydryas editha</name>
    <name type="common">Edith's checkerspot</name>
    <dbReference type="NCBI Taxonomy" id="104508"/>
    <lineage>
        <taxon>Eukaryota</taxon>
        <taxon>Metazoa</taxon>
        <taxon>Ecdysozoa</taxon>
        <taxon>Arthropoda</taxon>
        <taxon>Hexapoda</taxon>
        <taxon>Insecta</taxon>
        <taxon>Pterygota</taxon>
        <taxon>Neoptera</taxon>
        <taxon>Endopterygota</taxon>
        <taxon>Lepidoptera</taxon>
        <taxon>Glossata</taxon>
        <taxon>Ditrysia</taxon>
        <taxon>Papilionoidea</taxon>
        <taxon>Nymphalidae</taxon>
        <taxon>Nymphalinae</taxon>
        <taxon>Euphydryas</taxon>
    </lineage>
</organism>
<evidence type="ECO:0000313" key="10">
    <source>
        <dbReference type="EMBL" id="CAH2109092.1"/>
    </source>
</evidence>
<dbReference type="Gene3D" id="3.10.20.370">
    <property type="match status" value="1"/>
</dbReference>
<dbReference type="Pfam" id="PF17917">
    <property type="entry name" value="RT_RNaseH"/>
    <property type="match status" value="1"/>
</dbReference>
<dbReference type="GO" id="GO:0016787">
    <property type="term" value="F:hydrolase activity"/>
    <property type="evidence" value="ECO:0007669"/>
    <property type="project" value="UniProtKB-KW"/>
</dbReference>
<dbReference type="Proteomes" id="UP001153954">
    <property type="component" value="Unassembled WGS sequence"/>
</dbReference>
<dbReference type="PROSITE" id="PS50878">
    <property type="entry name" value="RT_POL"/>
    <property type="match status" value="1"/>
</dbReference>
<evidence type="ECO:0000256" key="3">
    <source>
        <dbReference type="ARBA" id="ARBA00022695"/>
    </source>
</evidence>
<dbReference type="GO" id="GO:0015074">
    <property type="term" value="P:DNA integration"/>
    <property type="evidence" value="ECO:0007669"/>
    <property type="project" value="InterPro"/>
</dbReference>
<dbReference type="GO" id="GO:0003676">
    <property type="term" value="F:nucleic acid binding"/>
    <property type="evidence" value="ECO:0007669"/>
    <property type="project" value="InterPro"/>
</dbReference>
<dbReference type="EMBL" id="CAKOGL010000054">
    <property type="protein sequence ID" value="CAH2109092.1"/>
    <property type="molecule type" value="Genomic_DNA"/>
</dbReference>
<dbReference type="InterPro" id="IPR043128">
    <property type="entry name" value="Rev_trsase/Diguanyl_cyclase"/>
</dbReference>
<keyword evidence="2" id="KW-0808">Transferase</keyword>
<evidence type="ECO:0000256" key="2">
    <source>
        <dbReference type="ARBA" id="ARBA00022679"/>
    </source>
</evidence>
<comment type="caution">
    <text evidence="10">The sequence shown here is derived from an EMBL/GenBank/DDBJ whole genome shotgun (WGS) entry which is preliminary data.</text>
</comment>
<dbReference type="Gene3D" id="1.10.340.70">
    <property type="match status" value="1"/>
</dbReference>
<dbReference type="CDD" id="cd01647">
    <property type="entry name" value="RT_LTR"/>
    <property type="match status" value="1"/>
</dbReference>
<dbReference type="Gene3D" id="3.30.420.10">
    <property type="entry name" value="Ribonuclease H-like superfamily/Ribonuclease H"/>
    <property type="match status" value="1"/>
</dbReference>
<dbReference type="Pfam" id="PF17921">
    <property type="entry name" value="Integrase_H2C2"/>
    <property type="match status" value="1"/>
</dbReference>
<keyword evidence="7" id="KW-0695">RNA-directed DNA polymerase</keyword>
<dbReference type="CDD" id="cd09274">
    <property type="entry name" value="RNase_HI_RT_Ty3"/>
    <property type="match status" value="1"/>
</dbReference>
<dbReference type="InterPro" id="IPR043502">
    <property type="entry name" value="DNA/RNA_pol_sf"/>
</dbReference>
<dbReference type="Pfam" id="PF00078">
    <property type="entry name" value="RVT_1"/>
    <property type="match status" value="1"/>
</dbReference>
<dbReference type="InterPro" id="IPR001584">
    <property type="entry name" value="Integrase_cat-core"/>
</dbReference>
<gene>
    <name evidence="10" type="ORF">EEDITHA_LOCUS22960</name>
</gene>
<dbReference type="InterPro" id="IPR041588">
    <property type="entry name" value="Integrase_H2C2"/>
</dbReference>
<dbReference type="FunFam" id="3.30.70.270:FF:000003">
    <property type="entry name" value="Transposon Ty3-G Gag-Pol polyprotein"/>
    <property type="match status" value="1"/>
</dbReference>
<dbReference type="PROSITE" id="PS50994">
    <property type="entry name" value="INTEGRASE"/>
    <property type="match status" value="1"/>
</dbReference>
<dbReference type="InterPro" id="IPR041373">
    <property type="entry name" value="RT_RNaseH"/>
</dbReference>
<dbReference type="PANTHER" id="PTHR37984">
    <property type="entry name" value="PROTEIN CBG26694"/>
    <property type="match status" value="1"/>
</dbReference>
<keyword evidence="5" id="KW-0255">Endonuclease</keyword>
<evidence type="ECO:0000313" key="11">
    <source>
        <dbReference type="Proteomes" id="UP001153954"/>
    </source>
</evidence>
<name>A0AAU9VAQ3_EUPED</name>
<evidence type="ECO:0000256" key="6">
    <source>
        <dbReference type="ARBA" id="ARBA00022801"/>
    </source>
</evidence>
<proteinExistence type="predicted"/>
<dbReference type="Pfam" id="PF00665">
    <property type="entry name" value="rve"/>
    <property type="match status" value="1"/>
</dbReference>
<keyword evidence="11" id="KW-1185">Reference proteome</keyword>
<accession>A0AAU9VAQ3</accession>
<feature type="domain" description="Integrase catalytic" evidence="9">
    <location>
        <begin position="446"/>
        <end position="532"/>
    </location>
</feature>
<dbReference type="InterPro" id="IPR036397">
    <property type="entry name" value="RNaseH_sf"/>
</dbReference>
<feature type="domain" description="Reverse transcriptase" evidence="8">
    <location>
        <begin position="1"/>
        <end position="113"/>
    </location>
</feature>
<dbReference type="EC" id="2.7.7.49" evidence="1"/>
<protein>
    <recommendedName>
        <fullName evidence="1">RNA-directed DNA polymerase</fullName>
        <ecNumber evidence="1">2.7.7.49</ecNumber>
    </recommendedName>
</protein>
<evidence type="ECO:0000256" key="4">
    <source>
        <dbReference type="ARBA" id="ARBA00022722"/>
    </source>
</evidence>
<evidence type="ECO:0000259" key="8">
    <source>
        <dbReference type="PROSITE" id="PS50878"/>
    </source>
</evidence>
<keyword evidence="3" id="KW-0548">Nucleotidyltransferase</keyword>
<dbReference type="FunFam" id="1.10.340.70:FF:000001">
    <property type="entry name" value="Retrovirus-related Pol polyprotein from transposon gypsy-like Protein"/>
    <property type="match status" value="1"/>
</dbReference>
<reference evidence="10" key="1">
    <citation type="submission" date="2022-03" db="EMBL/GenBank/DDBJ databases">
        <authorList>
            <person name="Tunstrom K."/>
        </authorList>
    </citation>
    <scope>NUCLEOTIDE SEQUENCE</scope>
</reference>
<dbReference type="GO" id="GO:0004519">
    <property type="term" value="F:endonuclease activity"/>
    <property type="evidence" value="ECO:0007669"/>
    <property type="project" value="UniProtKB-KW"/>
</dbReference>
<dbReference type="AlphaFoldDB" id="A0AAU9VAQ3"/>
<dbReference type="SUPFAM" id="SSF56672">
    <property type="entry name" value="DNA/RNA polymerases"/>
    <property type="match status" value="1"/>
</dbReference>
<evidence type="ECO:0000256" key="7">
    <source>
        <dbReference type="ARBA" id="ARBA00022918"/>
    </source>
</evidence>
<dbReference type="InterPro" id="IPR000477">
    <property type="entry name" value="RT_dom"/>
</dbReference>